<dbReference type="GO" id="GO:0000118">
    <property type="term" value="C:histone deacetylase complex"/>
    <property type="evidence" value="ECO:0007669"/>
    <property type="project" value="TreeGrafter"/>
</dbReference>
<dbReference type="EMBL" id="APCN01004038">
    <property type="status" value="NOT_ANNOTATED_CDS"/>
    <property type="molecule type" value="Genomic_DNA"/>
</dbReference>
<name>A0A182HIP4_ANOAR</name>
<dbReference type="Pfam" id="PF01448">
    <property type="entry name" value="ELM2"/>
    <property type="match status" value="1"/>
</dbReference>
<feature type="compositionally biased region" description="Polar residues" evidence="6">
    <location>
        <begin position="51"/>
        <end position="67"/>
    </location>
</feature>
<dbReference type="GO" id="GO:0006357">
    <property type="term" value="P:regulation of transcription by RNA polymerase II"/>
    <property type="evidence" value="ECO:0007669"/>
    <property type="project" value="TreeGrafter"/>
</dbReference>
<accession>A0A182HIP4</accession>
<dbReference type="GO" id="GO:0005667">
    <property type="term" value="C:transcription regulator complex"/>
    <property type="evidence" value="ECO:0007669"/>
    <property type="project" value="TreeGrafter"/>
</dbReference>
<feature type="coiled-coil region" evidence="5">
    <location>
        <begin position="216"/>
        <end position="243"/>
    </location>
</feature>
<evidence type="ECO:0000256" key="3">
    <source>
        <dbReference type="ARBA" id="ARBA00023163"/>
    </source>
</evidence>
<dbReference type="InterPro" id="IPR000949">
    <property type="entry name" value="ELM2_dom"/>
</dbReference>
<dbReference type="VEuPathDB" id="VectorBase:AARA001105"/>
<keyword evidence="2" id="KW-0805">Transcription regulation</keyword>
<dbReference type="InterPro" id="IPR009057">
    <property type="entry name" value="Homeodomain-like_sf"/>
</dbReference>
<evidence type="ECO:0000256" key="5">
    <source>
        <dbReference type="SAM" id="Coils"/>
    </source>
</evidence>
<organism evidence="7 8">
    <name type="scientific">Anopheles arabiensis</name>
    <name type="common">Mosquito</name>
    <dbReference type="NCBI Taxonomy" id="7173"/>
    <lineage>
        <taxon>Eukaryota</taxon>
        <taxon>Metazoa</taxon>
        <taxon>Ecdysozoa</taxon>
        <taxon>Arthropoda</taxon>
        <taxon>Hexapoda</taxon>
        <taxon>Insecta</taxon>
        <taxon>Pterygota</taxon>
        <taxon>Neoptera</taxon>
        <taxon>Endopterygota</taxon>
        <taxon>Diptera</taxon>
        <taxon>Nematocera</taxon>
        <taxon>Culicoidea</taxon>
        <taxon>Culicidae</taxon>
        <taxon>Anophelinae</taxon>
        <taxon>Anopheles</taxon>
    </lineage>
</organism>
<dbReference type="PROSITE" id="PS51156">
    <property type="entry name" value="ELM2"/>
    <property type="match status" value="1"/>
</dbReference>
<proteinExistence type="predicted"/>
<evidence type="ECO:0000313" key="8">
    <source>
        <dbReference type="Proteomes" id="UP000075840"/>
    </source>
</evidence>
<dbReference type="Proteomes" id="UP000075840">
    <property type="component" value="Unassembled WGS sequence"/>
</dbReference>
<dbReference type="FunFam" id="1.10.10.60:FF:001076">
    <property type="match status" value="1"/>
</dbReference>
<reference evidence="7" key="1">
    <citation type="submission" date="2022-08" db="UniProtKB">
        <authorList>
            <consortium name="EnsemblMetazoa"/>
        </authorList>
    </citation>
    <scope>IDENTIFICATION</scope>
    <source>
        <strain evidence="7">Dongola</strain>
    </source>
</reference>
<dbReference type="PANTHER" id="PTHR16089">
    <property type="entry name" value="REST COREPRESSOR COREST PROTEIN-RELATED"/>
    <property type="match status" value="1"/>
</dbReference>
<sequence length="315" mass="35855">MEMLPSDGESDEGQEVASGHTSDLESHLSRETSDESTSPDYSDTAYKRSRSQSSASEDTDYSIQSYHSECERSRVGPEYQADIPAFIPPSERLPAPRQDAESDIFWLPAEDIPEELLQHYLNYAKENHDYSEEHALVMLHHHKNDLKRACQDMTNFVLIPDEWTDEERTLFMKAYYLYGTDFHYYKWLLPWIPVRRLVKYYYMSFKFNDHAEIVSLAQAINHARSVNNQAQRYNNQAAASNNQAREGDNGSGRIATINQGLELSDRPIVNQICFLTVSCNGAKPSTSRAEMNGGGMAPGVTIDYSAYHHEDSDSD</sequence>
<dbReference type="VEuPathDB" id="VectorBase:AARA21_007736"/>
<feature type="compositionally biased region" description="Basic and acidic residues" evidence="6">
    <location>
        <begin position="22"/>
        <end position="33"/>
    </location>
</feature>
<dbReference type="EnsemblMetazoa" id="AARA001105-RA">
    <property type="protein sequence ID" value="AARA001105-PA"/>
    <property type="gene ID" value="AARA001105"/>
</dbReference>
<dbReference type="GO" id="GO:0003714">
    <property type="term" value="F:transcription corepressor activity"/>
    <property type="evidence" value="ECO:0007669"/>
    <property type="project" value="TreeGrafter"/>
</dbReference>
<dbReference type="SMART" id="SM01189">
    <property type="entry name" value="ELM2"/>
    <property type="match status" value="1"/>
</dbReference>
<dbReference type="PANTHER" id="PTHR16089:SF28">
    <property type="entry name" value="REST COREPRESSOR"/>
    <property type="match status" value="1"/>
</dbReference>
<keyword evidence="4" id="KW-0539">Nucleus</keyword>
<evidence type="ECO:0000256" key="1">
    <source>
        <dbReference type="ARBA" id="ARBA00004123"/>
    </source>
</evidence>
<protein>
    <submittedName>
        <fullName evidence="7">Uncharacterized protein</fullName>
    </submittedName>
</protein>
<evidence type="ECO:0000256" key="4">
    <source>
        <dbReference type="ARBA" id="ARBA00023242"/>
    </source>
</evidence>
<keyword evidence="3" id="KW-0804">Transcription</keyword>
<keyword evidence="5" id="KW-0175">Coiled coil</keyword>
<dbReference type="AlphaFoldDB" id="A0A182HIP4"/>
<keyword evidence="8" id="KW-1185">Reference proteome</keyword>
<dbReference type="SUPFAM" id="SSF46689">
    <property type="entry name" value="Homeodomain-like"/>
    <property type="match status" value="1"/>
</dbReference>
<dbReference type="Gene3D" id="1.10.10.60">
    <property type="entry name" value="Homeodomain-like"/>
    <property type="match status" value="1"/>
</dbReference>
<comment type="subcellular location">
    <subcellularLocation>
        <location evidence="1">Nucleus</location>
    </subcellularLocation>
</comment>
<evidence type="ECO:0000256" key="6">
    <source>
        <dbReference type="SAM" id="MobiDB-lite"/>
    </source>
</evidence>
<feature type="region of interest" description="Disordered" evidence="6">
    <location>
        <begin position="1"/>
        <end position="74"/>
    </location>
</feature>
<evidence type="ECO:0000313" key="7">
    <source>
        <dbReference type="EnsemblMetazoa" id="AARA001105-PA"/>
    </source>
</evidence>
<dbReference type="InterPro" id="IPR051066">
    <property type="entry name" value="Trans_reg/Corepressor"/>
</dbReference>
<dbReference type="Gene3D" id="4.10.1240.50">
    <property type="match status" value="1"/>
</dbReference>
<evidence type="ECO:0000256" key="2">
    <source>
        <dbReference type="ARBA" id="ARBA00023015"/>
    </source>
</evidence>